<gene>
    <name evidence="2" type="ORF">HNR65_001840</name>
</gene>
<comment type="caution">
    <text evidence="2">The sequence shown here is derived from an EMBL/GenBank/DDBJ whole genome shotgun (WGS) entry which is preliminary data.</text>
</comment>
<evidence type="ECO:0000313" key="2">
    <source>
        <dbReference type="EMBL" id="MBA2881513.1"/>
    </source>
</evidence>
<dbReference type="EMBL" id="JACDUS010000004">
    <property type="protein sequence ID" value="MBA2881513.1"/>
    <property type="molecule type" value="Genomic_DNA"/>
</dbReference>
<accession>A0A7W0C993</accession>
<dbReference type="AlphaFoldDB" id="A0A7W0C993"/>
<protein>
    <submittedName>
        <fullName evidence="2">Sugar phosphate isomerase/epimerase</fullName>
    </submittedName>
</protein>
<reference evidence="2 3" key="1">
    <citation type="submission" date="2020-07" db="EMBL/GenBank/DDBJ databases">
        <title>Genomic Encyclopedia of Type Strains, Phase IV (KMG-IV): sequencing the most valuable type-strain genomes for metagenomic binning, comparative biology and taxonomic classification.</title>
        <authorList>
            <person name="Goeker M."/>
        </authorList>
    </citation>
    <scope>NUCLEOTIDE SEQUENCE [LARGE SCALE GENOMIC DNA]</scope>
    <source>
        <strain evidence="2 3">DSM 17721</strain>
    </source>
</reference>
<dbReference type="InterPro" id="IPR036237">
    <property type="entry name" value="Xyl_isomerase-like_sf"/>
</dbReference>
<proteinExistence type="predicted"/>
<name>A0A7W0C993_9BACT</name>
<dbReference type="RefSeq" id="WP_181551165.1">
    <property type="nucleotide sequence ID" value="NZ_JACDUS010000004.1"/>
</dbReference>
<dbReference type="Proteomes" id="UP000525298">
    <property type="component" value="Unassembled WGS sequence"/>
</dbReference>
<evidence type="ECO:0000313" key="3">
    <source>
        <dbReference type="Proteomes" id="UP000525298"/>
    </source>
</evidence>
<feature type="domain" description="Xylose isomerase-like TIM barrel" evidence="1">
    <location>
        <begin position="20"/>
        <end position="257"/>
    </location>
</feature>
<keyword evidence="3" id="KW-1185">Reference proteome</keyword>
<dbReference type="GO" id="GO:0016853">
    <property type="term" value="F:isomerase activity"/>
    <property type="evidence" value="ECO:0007669"/>
    <property type="project" value="UniProtKB-KW"/>
</dbReference>
<dbReference type="PANTHER" id="PTHR12110:SF21">
    <property type="entry name" value="XYLOSE ISOMERASE-LIKE TIM BARREL DOMAIN-CONTAINING PROTEIN"/>
    <property type="match status" value="1"/>
</dbReference>
<dbReference type="Gene3D" id="3.20.20.150">
    <property type="entry name" value="Divalent-metal-dependent TIM barrel enzymes"/>
    <property type="match status" value="1"/>
</dbReference>
<dbReference type="PANTHER" id="PTHR12110">
    <property type="entry name" value="HYDROXYPYRUVATE ISOMERASE"/>
    <property type="match status" value="1"/>
</dbReference>
<organism evidence="2 3">
    <name type="scientific">Desulfosalsimonas propionicica</name>
    <dbReference type="NCBI Taxonomy" id="332175"/>
    <lineage>
        <taxon>Bacteria</taxon>
        <taxon>Pseudomonadati</taxon>
        <taxon>Thermodesulfobacteriota</taxon>
        <taxon>Desulfobacteria</taxon>
        <taxon>Desulfobacterales</taxon>
        <taxon>Desulfosalsimonadaceae</taxon>
        <taxon>Desulfosalsimonas</taxon>
    </lineage>
</organism>
<evidence type="ECO:0000259" key="1">
    <source>
        <dbReference type="Pfam" id="PF01261"/>
    </source>
</evidence>
<keyword evidence="2" id="KW-0413">Isomerase</keyword>
<dbReference type="Pfam" id="PF01261">
    <property type="entry name" value="AP_endonuc_2"/>
    <property type="match status" value="1"/>
</dbReference>
<dbReference type="InterPro" id="IPR050312">
    <property type="entry name" value="IolE/XylAMocC-like"/>
</dbReference>
<dbReference type="InterPro" id="IPR013022">
    <property type="entry name" value="Xyl_isomerase-like_TIM-brl"/>
</dbReference>
<sequence length="264" mass="29337">MRYGVMNSPVNPLLQEVEILGKLGFDYMEVTMDAPHAHHSVIRAQKDDLCRALEGFGMELACHLPTFVSTADLTDTIREASIRETLDAMHMAAELGAIKAVLHPSFIQGLGAMMPDLARKRAMEAMGRLLGEAEKLRLTVCVENLFPRSLSLARPEDFDTVFNAFPNAQLTLDTGHAHIQGGTERILAFINRFAGRIGHVHASDNRGRDDDHLPIGAGTIDFAEVVKALKQIGYNETITLEVFAKDRDYLRISRDKLREMFAAH</sequence>
<dbReference type="SUPFAM" id="SSF51658">
    <property type="entry name" value="Xylose isomerase-like"/>
    <property type="match status" value="1"/>
</dbReference>